<feature type="compositionally biased region" description="Pro residues" evidence="2">
    <location>
        <begin position="67"/>
        <end position="77"/>
    </location>
</feature>
<proteinExistence type="inferred from homology"/>
<reference evidence="3 4" key="1">
    <citation type="journal article" date="2016" name="Sci. Rep.">
        <title>The genome sequence of the outbreeding globe artichoke constructed de novo incorporating a phase-aware low-pass sequencing strategy of F1 progeny.</title>
        <authorList>
            <person name="Scaglione D."/>
            <person name="Reyes-Chin-Wo S."/>
            <person name="Acquadro A."/>
            <person name="Froenicke L."/>
            <person name="Portis E."/>
            <person name="Beitel C."/>
            <person name="Tirone M."/>
            <person name="Mauro R."/>
            <person name="Lo Monaco A."/>
            <person name="Mauromicale G."/>
            <person name="Faccioli P."/>
            <person name="Cattivelli L."/>
            <person name="Rieseberg L."/>
            <person name="Michelmore R."/>
            <person name="Lanteri S."/>
        </authorList>
    </citation>
    <scope>NUCLEOTIDE SEQUENCE [LARGE SCALE GENOMIC DNA]</scope>
    <source>
        <strain evidence="3">2C</strain>
    </source>
</reference>
<evidence type="ECO:0000313" key="4">
    <source>
        <dbReference type="Proteomes" id="UP000243975"/>
    </source>
</evidence>
<comment type="caution">
    <text evidence="3">The sequence shown here is derived from an EMBL/GenBank/DDBJ whole genome shotgun (WGS) entry which is preliminary data.</text>
</comment>
<gene>
    <name evidence="3" type="ORF">Ccrd_002654</name>
</gene>
<evidence type="ECO:0000256" key="2">
    <source>
        <dbReference type="SAM" id="MobiDB-lite"/>
    </source>
</evidence>
<dbReference type="PANTHER" id="PTHR12829:SF2">
    <property type="entry name" value="N6-ADENOSINE-METHYLTRANSFERASE MT-A70-LIKE"/>
    <property type="match status" value="1"/>
</dbReference>
<dbReference type="GO" id="GO:0009793">
    <property type="term" value="P:embryo development ending in seed dormancy"/>
    <property type="evidence" value="ECO:0007669"/>
    <property type="project" value="EnsemblPlants"/>
</dbReference>
<dbReference type="AlphaFoldDB" id="A0A103XQZ6"/>
<dbReference type="STRING" id="59895.A0A103XQZ6"/>
<feature type="compositionally biased region" description="Low complexity" evidence="2">
    <location>
        <begin position="226"/>
        <end position="243"/>
    </location>
</feature>
<feature type="region of interest" description="Disordered" evidence="2">
    <location>
        <begin position="219"/>
        <end position="275"/>
    </location>
</feature>
<dbReference type="GO" id="GO:0008168">
    <property type="term" value="F:methyltransferase activity"/>
    <property type="evidence" value="ECO:0007669"/>
    <property type="project" value="TreeGrafter"/>
</dbReference>
<dbReference type="OMA" id="PESAQYQ"/>
<feature type="region of interest" description="Disordered" evidence="2">
    <location>
        <begin position="636"/>
        <end position="685"/>
    </location>
</feature>
<accession>A0A103XQZ6</accession>
<name>A0A103XQZ6_CYNCS</name>
<dbReference type="PROSITE" id="PS51143">
    <property type="entry name" value="MT_A70"/>
    <property type="match status" value="1"/>
</dbReference>
<dbReference type="GO" id="GO:0001510">
    <property type="term" value="P:RNA methylation"/>
    <property type="evidence" value="ECO:0007669"/>
    <property type="project" value="EnsemblPlants"/>
</dbReference>
<dbReference type="InterPro" id="IPR029063">
    <property type="entry name" value="SAM-dependent_MTases_sf"/>
</dbReference>
<feature type="region of interest" description="Disordered" evidence="2">
    <location>
        <begin position="66"/>
        <end position="88"/>
    </location>
</feature>
<dbReference type="SUPFAM" id="SSF53335">
    <property type="entry name" value="S-adenosyl-L-methionine-dependent methyltransferases"/>
    <property type="match status" value="1"/>
</dbReference>
<dbReference type="Proteomes" id="UP000243975">
    <property type="component" value="Unassembled WGS sequence"/>
</dbReference>
<dbReference type="PANTHER" id="PTHR12829">
    <property type="entry name" value="N6-ADENOSINE-METHYLTRANSFERASE"/>
    <property type="match status" value="1"/>
</dbReference>
<keyword evidence="4" id="KW-1185">Reference proteome</keyword>
<dbReference type="InterPro" id="IPR007757">
    <property type="entry name" value="MT-A70-like"/>
</dbReference>
<dbReference type="EMBL" id="LEKV01004394">
    <property type="protein sequence ID" value="KVH95281.1"/>
    <property type="molecule type" value="Genomic_DNA"/>
</dbReference>
<feature type="compositionally biased region" description="Gly residues" evidence="2">
    <location>
        <begin position="250"/>
        <end position="269"/>
    </location>
</feature>
<organism evidence="3 4">
    <name type="scientific">Cynara cardunculus var. scolymus</name>
    <name type="common">Globe artichoke</name>
    <name type="synonym">Cynara scolymus</name>
    <dbReference type="NCBI Taxonomy" id="59895"/>
    <lineage>
        <taxon>Eukaryota</taxon>
        <taxon>Viridiplantae</taxon>
        <taxon>Streptophyta</taxon>
        <taxon>Embryophyta</taxon>
        <taxon>Tracheophyta</taxon>
        <taxon>Spermatophyta</taxon>
        <taxon>Magnoliopsida</taxon>
        <taxon>eudicotyledons</taxon>
        <taxon>Gunneridae</taxon>
        <taxon>Pentapetalae</taxon>
        <taxon>asterids</taxon>
        <taxon>campanulids</taxon>
        <taxon>Asterales</taxon>
        <taxon>Asteraceae</taxon>
        <taxon>Carduoideae</taxon>
        <taxon>Cardueae</taxon>
        <taxon>Carduinae</taxon>
        <taxon>Cynara</taxon>
    </lineage>
</organism>
<dbReference type="Gramene" id="KVH95281">
    <property type="protein sequence ID" value="KVH95281"/>
    <property type="gene ID" value="Ccrd_002654"/>
</dbReference>
<evidence type="ECO:0000313" key="3">
    <source>
        <dbReference type="EMBL" id="KVH95281.1"/>
    </source>
</evidence>
<sequence>METQSDSTDEIANIKDIRQQIESRIETLRSSQLEIISSLQYGVVPDIASSLDLHLKVVSSFNGRPFTPLPNPLPGPNPNTRRRIQPPPPAPTIKISKLSGDLHPKPSADVIVDEGGAGTTPLSTVRSMVAVCLLERVPFTEIDSASVLSKLESEGFQSVTAAEKAALREVAGGDSILAVEMALRSMAEDNGGVQLEEFKVNGRFRVLVKGIDRTRLVKELPESRQNESNSNNSSGGNAIQQSSRTMADGGWMGQGDPGQFSGPGGGGQMMGPRAMMGMIGRPRGMGVNPMHRAPPMGMYSPMNITGGGSNGKQPRTEEDDLKDLEALLNKKSFKELQKSKTGEELLDLIHRPTAKETAVAAKFKSKGGSQVKEYCTALTKEDCRRQSGSFISCEKVHFRRIIAVHTDVNLGDCSFLDTCRHMKYCSEVELGESQWINCDIRNFRMDILGQYGVIMADPPWDIHMELPYGTMADDEMRNLNIQALQTDGLIFLWVTGRAMELGRECLELWGYKRVEEIIWVKTNQLQRIIRTGRTGHWLNHSKEHCLVGIKGDPIVNRNIDTDVIVAEVRETSRKPDEMYPLLERVSPRTRKLELFARMHNTHAGWMSLGNQLNGVRLVDDGLRARFKAAYPEVEVQPQSPPRAPAMEVDARSPFAGGAESKPMFSEPTYASEPKPMNLDVEMATS</sequence>
<dbReference type="GO" id="GO:0036396">
    <property type="term" value="C:RNA N6-methyladenosine methyltransferase complex"/>
    <property type="evidence" value="ECO:0007669"/>
    <property type="project" value="TreeGrafter"/>
</dbReference>
<comment type="similarity">
    <text evidence="1">Belongs to the MT-A70-like family.</text>
</comment>
<dbReference type="Pfam" id="PF05063">
    <property type="entry name" value="MT-A70"/>
    <property type="match status" value="1"/>
</dbReference>
<dbReference type="GO" id="GO:0016607">
    <property type="term" value="C:nuclear speck"/>
    <property type="evidence" value="ECO:0007669"/>
    <property type="project" value="EnsemblPlants"/>
</dbReference>
<evidence type="ECO:0000256" key="1">
    <source>
        <dbReference type="PROSITE-ProRule" id="PRU00489"/>
    </source>
</evidence>
<protein>
    <submittedName>
        <fullName evidence="3">MT-A70-like protein</fullName>
    </submittedName>
</protein>
<dbReference type="SMR" id="A0A103XQZ6"/>